<evidence type="ECO:0000313" key="2">
    <source>
        <dbReference type="Proteomes" id="UP000261257"/>
    </source>
</evidence>
<dbReference type="Proteomes" id="UP000261257">
    <property type="component" value="Unassembled WGS sequence"/>
</dbReference>
<accession>A0A3E4TTR7</accession>
<evidence type="ECO:0000313" key="1">
    <source>
        <dbReference type="EMBL" id="RGL94435.1"/>
    </source>
</evidence>
<proteinExistence type="predicted"/>
<organism evidence="1 2">
    <name type="scientific">Hungatella hathewayi</name>
    <dbReference type="NCBI Taxonomy" id="154046"/>
    <lineage>
        <taxon>Bacteria</taxon>
        <taxon>Bacillati</taxon>
        <taxon>Bacillota</taxon>
        <taxon>Clostridia</taxon>
        <taxon>Lachnospirales</taxon>
        <taxon>Lachnospiraceae</taxon>
        <taxon>Hungatella</taxon>
    </lineage>
</organism>
<name>A0A3E4TTR7_9FIRM</name>
<gene>
    <name evidence="1" type="ORF">DXC39_29240</name>
</gene>
<dbReference type="AlphaFoldDB" id="A0A3E4TTR7"/>
<dbReference type="EMBL" id="QSSQ01000051">
    <property type="protein sequence ID" value="RGL94435.1"/>
    <property type="molecule type" value="Genomic_DNA"/>
</dbReference>
<comment type="caution">
    <text evidence="1">The sequence shown here is derived from an EMBL/GenBank/DDBJ whole genome shotgun (WGS) entry which is preliminary data.</text>
</comment>
<reference evidence="1 2" key="1">
    <citation type="submission" date="2018-08" db="EMBL/GenBank/DDBJ databases">
        <title>A genome reference for cultivated species of the human gut microbiota.</title>
        <authorList>
            <person name="Zou Y."/>
            <person name="Xue W."/>
            <person name="Luo G."/>
        </authorList>
    </citation>
    <scope>NUCLEOTIDE SEQUENCE [LARGE SCALE GENOMIC DNA]</scope>
    <source>
        <strain evidence="1 2">TF05-11AC</strain>
    </source>
</reference>
<sequence>MEKEVQFVHIGSLYQVLRQFQRVPLRGRNTGNGTILLVVGMDMYFVQGRLHLFSGHWQEQPADMWPVG</sequence>
<protein>
    <submittedName>
        <fullName evidence="1">Uncharacterized protein</fullName>
    </submittedName>
</protein>